<dbReference type="RefSeq" id="WP_117383385.1">
    <property type="nucleotide sequence ID" value="NZ_QWDE01000002.1"/>
</dbReference>
<evidence type="ECO:0000256" key="2">
    <source>
        <dbReference type="ARBA" id="ARBA00023125"/>
    </source>
</evidence>
<dbReference type="SUPFAM" id="SSF46689">
    <property type="entry name" value="Homeodomain-like"/>
    <property type="match status" value="1"/>
</dbReference>
<dbReference type="EMBL" id="QWDE01000002">
    <property type="protein sequence ID" value="RFZ82910.1"/>
    <property type="molecule type" value="Genomic_DNA"/>
</dbReference>
<dbReference type="GO" id="GO:0003700">
    <property type="term" value="F:DNA-binding transcription factor activity"/>
    <property type="evidence" value="ECO:0007669"/>
    <property type="project" value="InterPro"/>
</dbReference>
<dbReference type="SMART" id="SM00342">
    <property type="entry name" value="HTH_ARAC"/>
    <property type="match status" value="1"/>
</dbReference>
<keyword evidence="3" id="KW-0804">Transcription</keyword>
<dbReference type="PANTHER" id="PTHR43280:SF2">
    <property type="entry name" value="HTH-TYPE TRANSCRIPTIONAL REGULATOR EXSA"/>
    <property type="match status" value="1"/>
</dbReference>
<dbReference type="Pfam" id="PF12833">
    <property type="entry name" value="HTH_18"/>
    <property type="match status" value="1"/>
</dbReference>
<accession>A0A3E2NPU3</accession>
<keyword evidence="1" id="KW-0805">Transcription regulation</keyword>
<dbReference type="PROSITE" id="PS01124">
    <property type="entry name" value="HTH_ARAC_FAMILY_2"/>
    <property type="match status" value="1"/>
</dbReference>
<evidence type="ECO:0000256" key="3">
    <source>
        <dbReference type="ARBA" id="ARBA00023163"/>
    </source>
</evidence>
<dbReference type="InterPro" id="IPR009057">
    <property type="entry name" value="Homeodomain-like_sf"/>
</dbReference>
<dbReference type="InterPro" id="IPR046532">
    <property type="entry name" value="DUF6597"/>
</dbReference>
<dbReference type="PANTHER" id="PTHR43280">
    <property type="entry name" value="ARAC-FAMILY TRANSCRIPTIONAL REGULATOR"/>
    <property type="match status" value="1"/>
</dbReference>
<evidence type="ECO:0000256" key="1">
    <source>
        <dbReference type="ARBA" id="ARBA00023015"/>
    </source>
</evidence>
<proteinExistence type="predicted"/>
<dbReference type="InterPro" id="IPR018060">
    <property type="entry name" value="HTH_AraC"/>
</dbReference>
<evidence type="ECO:0000313" key="5">
    <source>
        <dbReference type="EMBL" id="RFZ82910.1"/>
    </source>
</evidence>
<dbReference type="Gene3D" id="1.10.10.60">
    <property type="entry name" value="Homeodomain-like"/>
    <property type="match status" value="1"/>
</dbReference>
<dbReference type="Proteomes" id="UP000260823">
    <property type="component" value="Unassembled WGS sequence"/>
</dbReference>
<gene>
    <name evidence="5" type="ORF">DYU05_12180</name>
</gene>
<keyword evidence="2" id="KW-0238">DNA-binding</keyword>
<organism evidence="5 6">
    <name type="scientific">Mucilaginibacter terrenus</name>
    <dbReference type="NCBI Taxonomy" id="2482727"/>
    <lineage>
        <taxon>Bacteria</taxon>
        <taxon>Pseudomonadati</taxon>
        <taxon>Bacteroidota</taxon>
        <taxon>Sphingobacteriia</taxon>
        <taxon>Sphingobacteriales</taxon>
        <taxon>Sphingobacteriaceae</taxon>
        <taxon>Mucilaginibacter</taxon>
    </lineage>
</organism>
<dbReference type="AlphaFoldDB" id="A0A3E2NPU3"/>
<comment type="caution">
    <text evidence="5">The sequence shown here is derived from an EMBL/GenBank/DDBJ whole genome shotgun (WGS) entry which is preliminary data.</text>
</comment>
<dbReference type="OrthoDB" id="662446at2"/>
<evidence type="ECO:0000313" key="6">
    <source>
        <dbReference type="Proteomes" id="UP000260823"/>
    </source>
</evidence>
<dbReference type="GO" id="GO:0043565">
    <property type="term" value="F:sequence-specific DNA binding"/>
    <property type="evidence" value="ECO:0007669"/>
    <property type="project" value="InterPro"/>
</dbReference>
<sequence length="283" mass="33334">MLNPVTREPRSAILQKHIAYYYFMQTDSDRFASRYYAFPHTYTVFNIHRGAIKNFGDHFTNVHGTGCFEPVVSVQGIREHPLEVNLTGIIDKVTILFKPLGLNAFLDQPFASVITRPSQLFTSWDNLPAYKSFTKAFFGESDLDNRCKILESFLLTRYRSFPEHDLLSRFISRLSDFDESLPIEDICRQLQVQPRTLNRLFRKHLGVSPASYRKVARFRHSLQNKLVENQFTRMTELAYQSNYYDQAYFNKIYKELTGSNPHRFYKEIETLADERLVFRFMES</sequence>
<keyword evidence="6" id="KW-1185">Reference proteome</keyword>
<reference evidence="5 6" key="1">
    <citation type="submission" date="2018-08" db="EMBL/GenBank/DDBJ databases">
        <title>Mucilaginibacter terrae sp. nov., isolated from manganese diggings.</title>
        <authorList>
            <person name="Huang Y."/>
            <person name="Zhou Z."/>
        </authorList>
    </citation>
    <scope>NUCLEOTIDE SEQUENCE [LARGE SCALE GENOMIC DNA]</scope>
    <source>
        <strain evidence="5 6">ZH6</strain>
    </source>
</reference>
<feature type="domain" description="HTH araC/xylS-type" evidence="4">
    <location>
        <begin position="164"/>
        <end position="267"/>
    </location>
</feature>
<name>A0A3E2NPU3_9SPHI</name>
<dbReference type="Pfam" id="PF20240">
    <property type="entry name" value="DUF6597"/>
    <property type="match status" value="1"/>
</dbReference>
<protein>
    <submittedName>
        <fullName evidence="5">AraC family transcriptional regulator</fullName>
    </submittedName>
</protein>
<evidence type="ECO:0000259" key="4">
    <source>
        <dbReference type="PROSITE" id="PS01124"/>
    </source>
</evidence>